<keyword evidence="4" id="KW-1185">Reference proteome</keyword>
<dbReference type="AlphaFoldDB" id="A0AAN9FWV3"/>
<name>A0AAN9FWV3_HALRR</name>
<feature type="transmembrane region" description="Helical" evidence="1">
    <location>
        <begin position="43"/>
        <end position="67"/>
    </location>
</feature>
<dbReference type="Pfam" id="PF16192">
    <property type="entry name" value="PMT_4TMC"/>
    <property type="match status" value="1"/>
</dbReference>
<reference evidence="3 4" key="1">
    <citation type="submission" date="2023-11" db="EMBL/GenBank/DDBJ databases">
        <title>Halocaridina rubra genome assembly.</title>
        <authorList>
            <person name="Smith C."/>
        </authorList>
    </citation>
    <scope>NUCLEOTIDE SEQUENCE [LARGE SCALE GENOMIC DNA]</scope>
    <source>
        <strain evidence="3">EP-1</strain>
        <tissue evidence="3">Whole</tissue>
    </source>
</reference>
<comment type="caution">
    <text evidence="3">The sequence shown here is derived from an EMBL/GenBank/DDBJ whole genome shotgun (WGS) entry which is preliminary data.</text>
</comment>
<evidence type="ECO:0000259" key="2">
    <source>
        <dbReference type="Pfam" id="PF16192"/>
    </source>
</evidence>
<evidence type="ECO:0000313" key="3">
    <source>
        <dbReference type="EMBL" id="KAK7086840.1"/>
    </source>
</evidence>
<dbReference type="EMBL" id="JAXCGZ010000066">
    <property type="protein sequence ID" value="KAK7086840.1"/>
    <property type="molecule type" value="Genomic_DNA"/>
</dbReference>
<organism evidence="3 4">
    <name type="scientific">Halocaridina rubra</name>
    <name type="common">Hawaiian red shrimp</name>
    <dbReference type="NCBI Taxonomy" id="373956"/>
    <lineage>
        <taxon>Eukaryota</taxon>
        <taxon>Metazoa</taxon>
        <taxon>Ecdysozoa</taxon>
        <taxon>Arthropoda</taxon>
        <taxon>Crustacea</taxon>
        <taxon>Multicrustacea</taxon>
        <taxon>Malacostraca</taxon>
        <taxon>Eumalacostraca</taxon>
        <taxon>Eucarida</taxon>
        <taxon>Decapoda</taxon>
        <taxon>Pleocyemata</taxon>
        <taxon>Caridea</taxon>
        <taxon>Atyoidea</taxon>
        <taxon>Atyidae</taxon>
        <taxon>Halocaridina</taxon>
    </lineage>
</organism>
<protein>
    <recommendedName>
        <fullName evidence="2">Protein O-mannosyl-transferase C-terminal four TM domain-containing protein</fullName>
    </recommendedName>
</protein>
<proteinExistence type="predicted"/>
<dbReference type="InterPro" id="IPR032421">
    <property type="entry name" value="PMT_4TMC"/>
</dbReference>
<dbReference type="Proteomes" id="UP001381693">
    <property type="component" value="Unassembled WGS sequence"/>
</dbReference>
<feature type="domain" description="Protein O-mannosyl-transferase C-terminal four TM" evidence="2">
    <location>
        <begin position="1"/>
        <end position="68"/>
    </location>
</feature>
<evidence type="ECO:0000313" key="4">
    <source>
        <dbReference type="Proteomes" id="UP001381693"/>
    </source>
</evidence>
<sequence>MGRVLYYHHYCPSYIFSCMITGVIISWACEYASKWAKETYRDYILLGLLMVPITVILVSYVLFFPLATYIKGQLFENNTHLNPLLDKFYVGQMWPEFGYRKAEFETVTQTHVDRWQDGHLEHPEINATLYYITPLKNVKGHFTSIVPWPASNFSNWTPGDGSDQDIPYPSWWRDEYFKKEE</sequence>
<accession>A0AAN9FWV3</accession>
<feature type="transmembrane region" description="Helical" evidence="1">
    <location>
        <begin position="12"/>
        <end position="31"/>
    </location>
</feature>
<keyword evidence="1" id="KW-1133">Transmembrane helix</keyword>
<evidence type="ECO:0000256" key="1">
    <source>
        <dbReference type="SAM" id="Phobius"/>
    </source>
</evidence>
<keyword evidence="1" id="KW-0812">Transmembrane</keyword>
<keyword evidence="1" id="KW-0472">Membrane</keyword>
<gene>
    <name evidence="3" type="ORF">SK128_016081</name>
</gene>